<dbReference type="SUPFAM" id="SSF55166">
    <property type="entry name" value="Hedgehog/DD-peptidase"/>
    <property type="match status" value="1"/>
</dbReference>
<evidence type="ECO:0000313" key="2">
    <source>
        <dbReference type="EMBL" id="BBL02996.1"/>
    </source>
</evidence>
<sequence>MATYFTLSELLRSDTAAARSIDNAPSHDVIRRLNALMDECLDPVRELWGKPIGVNSGYRSPALNAAVGGAAASQHMKGEAADITTGSVADNLRLFERIAASAIPFDQLIDENRGRWIHISYRADGKNRRQVLHL</sequence>
<dbReference type="Proteomes" id="UP000318946">
    <property type="component" value="Chromosome"/>
</dbReference>
<accession>A0A3D3YIT1</accession>
<organism evidence="2 3">
    <name type="scientific">Alistipes communis</name>
    <dbReference type="NCBI Taxonomy" id="2585118"/>
    <lineage>
        <taxon>Bacteria</taxon>
        <taxon>Pseudomonadati</taxon>
        <taxon>Bacteroidota</taxon>
        <taxon>Bacteroidia</taxon>
        <taxon>Bacteroidales</taxon>
        <taxon>Rikenellaceae</taxon>
        <taxon>Alistipes</taxon>
    </lineage>
</organism>
<dbReference type="InterPro" id="IPR013230">
    <property type="entry name" value="Peptidase_M15A_C"/>
</dbReference>
<dbReference type="Pfam" id="PF08291">
    <property type="entry name" value="Peptidase_M15_3"/>
    <property type="match status" value="1"/>
</dbReference>
<accession>A0A4Y1WS77</accession>
<dbReference type="STRING" id="1118061.GCA_000311925_00362"/>
<proteinExistence type="predicted"/>
<dbReference type="OrthoDB" id="5242612at2"/>
<dbReference type="AlphaFoldDB" id="A0A3D3YIT1"/>
<evidence type="ECO:0000259" key="1">
    <source>
        <dbReference type="Pfam" id="PF08291"/>
    </source>
</evidence>
<dbReference type="KEGG" id="acou:A5CBH24_03090"/>
<keyword evidence="3" id="KW-1185">Reference proteome</keyword>
<reference evidence="3" key="1">
    <citation type="submission" date="2019-06" db="EMBL/GenBank/DDBJ databases">
        <title>Alistipes onderdonkii subsp. vulgaris subsp. nov., Alistipes dispar sp. nov. and Alistipes communis sp. nov., isolated from human faeces, and creation of Alistipes onderdonkii subsp. onderdonkii subsp. nov.</title>
        <authorList>
            <person name="Sakamoto M."/>
            <person name="Ikeyama N."/>
            <person name="Ogata Y."/>
            <person name="Suda W."/>
            <person name="Iino T."/>
            <person name="Hattori M."/>
            <person name="Ohkuma M."/>
        </authorList>
    </citation>
    <scope>NUCLEOTIDE SEQUENCE [LARGE SCALE GENOMIC DNA]</scope>
    <source>
        <strain evidence="3">5CBH24</strain>
    </source>
</reference>
<evidence type="ECO:0000313" key="3">
    <source>
        <dbReference type="Proteomes" id="UP000318946"/>
    </source>
</evidence>
<dbReference type="EMBL" id="AP019735">
    <property type="protein sequence ID" value="BBL02996.1"/>
    <property type="molecule type" value="Genomic_DNA"/>
</dbReference>
<dbReference type="GeneID" id="78341033"/>
<feature type="domain" description="Peptidase M15A C-terminal" evidence="1">
    <location>
        <begin position="4"/>
        <end position="120"/>
    </location>
</feature>
<dbReference type="InterPro" id="IPR009045">
    <property type="entry name" value="Zn_M74/Hedgehog-like"/>
</dbReference>
<dbReference type="Gene3D" id="3.30.1380.10">
    <property type="match status" value="1"/>
</dbReference>
<name>A0A3D3YIT1_9BACT</name>
<dbReference type="RefSeq" id="WP_141411975.1">
    <property type="nucleotide sequence ID" value="NZ_AP019735.1"/>
</dbReference>
<protein>
    <submittedName>
        <fullName evidence="2">Peptidase M15</fullName>
    </submittedName>
</protein>
<gene>
    <name evidence="2" type="ORF">A5CBH24_03090</name>
</gene>